<evidence type="ECO:0000313" key="12">
    <source>
        <dbReference type="EMBL" id="MDA5193416.1"/>
    </source>
</evidence>
<reference evidence="12" key="1">
    <citation type="submission" date="2022-08" db="EMBL/GenBank/DDBJ databases">
        <authorList>
            <person name="Vandamme P."/>
            <person name="Hettiarachchi A."/>
            <person name="Peeters C."/>
            <person name="Cnockaert M."/>
            <person name="Carlier A."/>
        </authorList>
    </citation>
    <scope>NUCLEOTIDE SEQUENCE</scope>
    <source>
        <strain evidence="12">LMG 31809</strain>
    </source>
</reference>
<keyword evidence="8 10" id="KW-0472">Membrane</keyword>
<reference evidence="12" key="2">
    <citation type="journal article" date="2023" name="Syst. Appl. Microbiol.">
        <title>Govania unica gen. nov., sp. nov., a rare biosphere bacterium that represents a novel family in the class Alphaproteobacteria.</title>
        <authorList>
            <person name="Vandamme P."/>
            <person name="Peeters C."/>
            <person name="Hettiarachchi A."/>
            <person name="Cnockaert M."/>
            <person name="Carlier A."/>
        </authorList>
    </citation>
    <scope>NUCLEOTIDE SEQUENCE</scope>
    <source>
        <strain evidence="12">LMG 31809</strain>
    </source>
</reference>
<feature type="transmembrane region" description="Helical" evidence="10">
    <location>
        <begin position="49"/>
        <end position="72"/>
    </location>
</feature>
<keyword evidence="7 9" id="KW-0129">CBS domain</keyword>
<dbReference type="SUPFAM" id="SSF54631">
    <property type="entry name" value="CBS-domain pair"/>
    <property type="match status" value="1"/>
</dbReference>
<dbReference type="Proteomes" id="UP001141619">
    <property type="component" value="Unassembled WGS sequence"/>
</dbReference>
<name>A0A9X3TWU9_9PROT</name>
<evidence type="ECO:0000256" key="8">
    <source>
        <dbReference type="ARBA" id="ARBA00023136"/>
    </source>
</evidence>
<gene>
    <name evidence="12" type="ORF">NYP16_05535</name>
</gene>
<evidence type="ECO:0000256" key="7">
    <source>
        <dbReference type="ARBA" id="ARBA00023122"/>
    </source>
</evidence>
<dbReference type="EMBL" id="JANWOI010000002">
    <property type="protein sequence ID" value="MDA5193416.1"/>
    <property type="molecule type" value="Genomic_DNA"/>
</dbReference>
<comment type="subcellular location">
    <subcellularLocation>
        <location evidence="1">Cell membrane</location>
        <topology evidence="1">Multi-pass membrane protein</topology>
    </subcellularLocation>
</comment>
<feature type="transmembrane region" description="Helical" evidence="10">
    <location>
        <begin position="214"/>
        <end position="232"/>
    </location>
</feature>
<keyword evidence="4 10" id="KW-0812">Transmembrane</keyword>
<keyword evidence="13" id="KW-1185">Reference proteome</keyword>
<evidence type="ECO:0000259" key="11">
    <source>
        <dbReference type="PROSITE" id="PS51371"/>
    </source>
</evidence>
<evidence type="ECO:0000256" key="6">
    <source>
        <dbReference type="ARBA" id="ARBA00022989"/>
    </source>
</evidence>
<evidence type="ECO:0000256" key="5">
    <source>
        <dbReference type="ARBA" id="ARBA00022737"/>
    </source>
</evidence>
<feature type="transmembrane region" description="Helical" evidence="10">
    <location>
        <begin position="12"/>
        <end position="37"/>
    </location>
</feature>
<keyword evidence="3" id="KW-1003">Cell membrane</keyword>
<dbReference type="InterPro" id="IPR000644">
    <property type="entry name" value="CBS_dom"/>
</dbReference>
<dbReference type="SMART" id="SM01091">
    <property type="entry name" value="CorC_HlyC"/>
    <property type="match status" value="1"/>
</dbReference>
<evidence type="ECO:0000313" key="13">
    <source>
        <dbReference type="Proteomes" id="UP001141619"/>
    </source>
</evidence>
<protein>
    <submittedName>
        <fullName evidence="12">TerC family protein</fullName>
    </submittedName>
</protein>
<sequence>MFEWIYDPTLLAGFFALIALELVLGIDNLVFIAILAGKLPVHLRDRARVIGLLLALLMRLALLASLSWIVSLTHPLFTAFHIDFSGRDVILTVGGLFLLFKGTSELHERLEGSLKDRRGPRGTAAFWPVVAQIVVLDAIFSLDAVITAVGMVTHLEVMMLAVIVAIGIMLLASKPLTVFIIRHPTVIILCLAFLLMIGFSLVVEGFGFYIPKGYLYAAIGFAVLIEAFNQIARRNKRRHMTAKRDLRERTADTVLRLLGGKAGRDDEQQDDVMSLANAASDAPVFAPVEREMIEGVLELAERPVRSLMTPRREVDWLDADASLDEIRARILASGHTRYPIARGDLGNLIGVAQAKDIYGPLLGDGVLDLVAIAREPLVVHESAKALRVLEMLRNSPIHLAIVVDEHGSVEGVVSPTDILSAVAGELVEEGEEASRADELPDGSWMMDGDMDIRRVSRMLDTDLDPHEEDYTTLAGFIIWELGHLATAGESLTRHGYKFTVAEADGHKITRVKIERETPLFDDPGI</sequence>
<feature type="transmembrane region" description="Helical" evidence="10">
    <location>
        <begin position="84"/>
        <end position="103"/>
    </location>
</feature>
<dbReference type="InterPro" id="IPR005496">
    <property type="entry name" value="Integral_membrane_TerC"/>
</dbReference>
<evidence type="ECO:0000256" key="1">
    <source>
        <dbReference type="ARBA" id="ARBA00004651"/>
    </source>
</evidence>
<evidence type="ECO:0000256" key="10">
    <source>
        <dbReference type="SAM" id="Phobius"/>
    </source>
</evidence>
<evidence type="ECO:0000256" key="2">
    <source>
        <dbReference type="ARBA" id="ARBA00006446"/>
    </source>
</evidence>
<dbReference type="RefSeq" id="WP_274943119.1">
    <property type="nucleotide sequence ID" value="NZ_JANWOI010000002.1"/>
</dbReference>
<dbReference type="Pfam" id="PF03471">
    <property type="entry name" value="CorC_HlyC"/>
    <property type="match status" value="1"/>
</dbReference>
<feature type="domain" description="CBS" evidence="11">
    <location>
        <begin position="308"/>
        <end position="369"/>
    </location>
</feature>
<dbReference type="AlphaFoldDB" id="A0A9X3TWU9"/>
<accession>A0A9X3TWU9</accession>
<proteinExistence type="inferred from homology"/>
<feature type="transmembrane region" description="Helical" evidence="10">
    <location>
        <begin position="152"/>
        <end position="173"/>
    </location>
</feature>
<dbReference type="InterPro" id="IPR044751">
    <property type="entry name" value="Ion_transp-like_CBS"/>
</dbReference>
<feature type="domain" description="CBS" evidence="11">
    <location>
        <begin position="372"/>
        <end position="429"/>
    </location>
</feature>
<dbReference type="GO" id="GO:0050660">
    <property type="term" value="F:flavin adenine dinucleotide binding"/>
    <property type="evidence" value="ECO:0007669"/>
    <property type="project" value="InterPro"/>
</dbReference>
<dbReference type="PANTHER" id="PTHR22777:SF15">
    <property type="entry name" value="UPF0053 INNER MEMBRANE PROTEIN YOAE"/>
    <property type="match status" value="1"/>
</dbReference>
<dbReference type="Gene3D" id="3.30.465.10">
    <property type="match status" value="1"/>
</dbReference>
<comment type="caution">
    <text evidence="12">The sequence shown here is derived from an EMBL/GenBank/DDBJ whole genome shotgun (WGS) entry which is preliminary data.</text>
</comment>
<feature type="transmembrane region" description="Helical" evidence="10">
    <location>
        <begin position="124"/>
        <end position="146"/>
    </location>
</feature>
<dbReference type="InterPro" id="IPR046342">
    <property type="entry name" value="CBS_dom_sf"/>
</dbReference>
<evidence type="ECO:0000256" key="3">
    <source>
        <dbReference type="ARBA" id="ARBA00022475"/>
    </source>
</evidence>
<dbReference type="SUPFAM" id="SSF56176">
    <property type="entry name" value="FAD-binding/transporter-associated domain-like"/>
    <property type="match status" value="1"/>
</dbReference>
<dbReference type="PROSITE" id="PS51371">
    <property type="entry name" value="CBS"/>
    <property type="match status" value="2"/>
</dbReference>
<dbReference type="CDD" id="cd04590">
    <property type="entry name" value="CBS_pair_CorC_HlyC_assoc"/>
    <property type="match status" value="1"/>
</dbReference>
<dbReference type="GO" id="GO:0005886">
    <property type="term" value="C:plasma membrane"/>
    <property type="evidence" value="ECO:0007669"/>
    <property type="project" value="UniProtKB-SubCell"/>
</dbReference>
<dbReference type="Gene3D" id="3.10.580.10">
    <property type="entry name" value="CBS-domain"/>
    <property type="match status" value="1"/>
</dbReference>
<dbReference type="InterPro" id="IPR016169">
    <property type="entry name" value="FAD-bd_PCMH_sub2"/>
</dbReference>
<dbReference type="SMART" id="SM00116">
    <property type="entry name" value="CBS"/>
    <property type="match status" value="1"/>
</dbReference>
<evidence type="ECO:0000256" key="9">
    <source>
        <dbReference type="PROSITE-ProRule" id="PRU00703"/>
    </source>
</evidence>
<dbReference type="PANTHER" id="PTHR22777">
    <property type="entry name" value="HEMOLYSIN-RELATED"/>
    <property type="match status" value="1"/>
</dbReference>
<dbReference type="Pfam" id="PF03741">
    <property type="entry name" value="TerC"/>
    <property type="match status" value="1"/>
</dbReference>
<comment type="similarity">
    <text evidence="2">Belongs to the UPF0053 family. Hemolysin C subfamily.</text>
</comment>
<dbReference type="Pfam" id="PF00571">
    <property type="entry name" value="CBS"/>
    <property type="match status" value="1"/>
</dbReference>
<keyword evidence="5" id="KW-0677">Repeat</keyword>
<dbReference type="InterPro" id="IPR036318">
    <property type="entry name" value="FAD-bd_PCMH-like_sf"/>
</dbReference>
<feature type="transmembrane region" description="Helical" evidence="10">
    <location>
        <begin position="185"/>
        <end position="208"/>
    </location>
</feature>
<keyword evidence="6 10" id="KW-1133">Transmembrane helix</keyword>
<dbReference type="InterPro" id="IPR005170">
    <property type="entry name" value="Transptr-assoc_dom"/>
</dbReference>
<organism evidence="12 13">
    <name type="scientific">Govanella unica</name>
    <dbReference type="NCBI Taxonomy" id="2975056"/>
    <lineage>
        <taxon>Bacteria</taxon>
        <taxon>Pseudomonadati</taxon>
        <taxon>Pseudomonadota</taxon>
        <taxon>Alphaproteobacteria</taxon>
        <taxon>Emcibacterales</taxon>
        <taxon>Govanellaceae</taxon>
        <taxon>Govanella</taxon>
    </lineage>
</organism>
<evidence type="ECO:0000256" key="4">
    <source>
        <dbReference type="ARBA" id="ARBA00022692"/>
    </source>
</evidence>